<feature type="transmembrane region" description="Helical" evidence="1">
    <location>
        <begin position="456"/>
        <end position="475"/>
    </location>
</feature>
<feature type="transmembrane region" description="Helical" evidence="1">
    <location>
        <begin position="206"/>
        <end position="223"/>
    </location>
</feature>
<dbReference type="AlphaFoldDB" id="A0A6J7J319"/>
<accession>A0A6J7J319</accession>
<name>A0A6J7J319_9ZZZZ</name>
<feature type="transmembrane region" description="Helical" evidence="1">
    <location>
        <begin position="35"/>
        <end position="52"/>
    </location>
</feature>
<feature type="transmembrane region" description="Helical" evidence="1">
    <location>
        <begin position="183"/>
        <end position="199"/>
    </location>
</feature>
<dbReference type="EMBL" id="CAFBNB010000206">
    <property type="protein sequence ID" value="CAB4937738.1"/>
    <property type="molecule type" value="Genomic_DNA"/>
</dbReference>
<keyword evidence="1" id="KW-1133">Transmembrane helix</keyword>
<reference evidence="2" key="1">
    <citation type="submission" date="2020-05" db="EMBL/GenBank/DDBJ databases">
        <authorList>
            <person name="Chiriac C."/>
            <person name="Salcher M."/>
            <person name="Ghai R."/>
            <person name="Kavagutti S V."/>
        </authorList>
    </citation>
    <scope>NUCLEOTIDE SEQUENCE</scope>
</reference>
<organism evidence="2">
    <name type="scientific">freshwater metagenome</name>
    <dbReference type="NCBI Taxonomy" id="449393"/>
    <lineage>
        <taxon>unclassified sequences</taxon>
        <taxon>metagenomes</taxon>
        <taxon>ecological metagenomes</taxon>
    </lineage>
</organism>
<feature type="transmembrane region" description="Helical" evidence="1">
    <location>
        <begin position="132"/>
        <end position="151"/>
    </location>
</feature>
<evidence type="ECO:0000256" key="1">
    <source>
        <dbReference type="SAM" id="Phobius"/>
    </source>
</evidence>
<keyword evidence="1" id="KW-0812">Transmembrane</keyword>
<protein>
    <submittedName>
        <fullName evidence="2">Unannotated protein</fullName>
    </submittedName>
</protein>
<feature type="transmembrane region" description="Helical" evidence="1">
    <location>
        <begin position="416"/>
        <end position="436"/>
    </location>
</feature>
<gene>
    <name evidence="2" type="ORF">UFOPK3720_01086</name>
</gene>
<proteinExistence type="predicted"/>
<feature type="transmembrane region" description="Helical" evidence="1">
    <location>
        <begin position="158"/>
        <end position="177"/>
    </location>
</feature>
<sequence length="508" mass="58003">MVVLTPVDDVAHNREVAAKPNVGARIRSYVLRNPWLAPVGVALISTMALHLVERTFRLVSPQVLKDGFMFQDWSSNWTMQTMGLEDMLPFGPKALWYEHVYPPFLDAVRFLLMLPETNAGQPPSAMVVDFRLYAINAVYFGIINAIVYLWVRDLTRSGWWALGVTFLWAISPGYLTAMLLLEPTPPALLFITASFYFLYRFLKTRHLGYATGFFAMFLLASTTRNVSQPHVLAIVIAALITFWFIASKRSWWILSLNILLVGLTCVLPAKQLVMYDTLDTSTYSGYHRAGMLWIDPRTVPDAEYPQDIIDNALVFSSRYNTQETLKDNYRLTKAANDYLLTQPIDSIRNLGRSLTITVPEMLRPTSMYTQNYLVERIPWRSAFDWVFSSWRYILLTLAAILVVGKSRGGVGARHLIRRYGWFLVFYALVAAPVLWSNRYFPGQEDLGPTWTDAVRLKVFLEAPLFIFISYAIWTLTPSGRRRLNRSRPEIDRSTHVGRPDGDLVVAKG</sequence>
<evidence type="ECO:0000313" key="2">
    <source>
        <dbReference type="EMBL" id="CAB4937738.1"/>
    </source>
</evidence>
<feature type="transmembrane region" description="Helical" evidence="1">
    <location>
        <begin position="385"/>
        <end position="404"/>
    </location>
</feature>
<feature type="transmembrane region" description="Helical" evidence="1">
    <location>
        <begin position="251"/>
        <end position="269"/>
    </location>
</feature>
<feature type="transmembrane region" description="Helical" evidence="1">
    <location>
        <begin position="229"/>
        <end position="246"/>
    </location>
</feature>
<keyword evidence="1" id="KW-0472">Membrane</keyword>